<proteinExistence type="predicted"/>
<organism evidence="2 3">
    <name type="scientific">Fragilariopsis cylindrus CCMP1102</name>
    <dbReference type="NCBI Taxonomy" id="635003"/>
    <lineage>
        <taxon>Eukaryota</taxon>
        <taxon>Sar</taxon>
        <taxon>Stramenopiles</taxon>
        <taxon>Ochrophyta</taxon>
        <taxon>Bacillariophyta</taxon>
        <taxon>Bacillariophyceae</taxon>
        <taxon>Bacillariophycidae</taxon>
        <taxon>Bacillariales</taxon>
        <taxon>Bacillariaceae</taxon>
        <taxon>Fragilariopsis</taxon>
    </lineage>
</organism>
<reference evidence="2 3" key="1">
    <citation type="submission" date="2016-09" db="EMBL/GenBank/DDBJ databases">
        <title>Extensive genetic diversity and differential bi-allelic expression allows diatom success in the polar Southern Ocean.</title>
        <authorList>
            <consortium name="DOE Joint Genome Institute"/>
            <person name="Mock T."/>
            <person name="Otillar R.P."/>
            <person name="Strauss J."/>
            <person name="Dupont C."/>
            <person name="Frickenhaus S."/>
            <person name="Maumus F."/>
            <person name="Mcmullan M."/>
            <person name="Sanges R."/>
            <person name="Schmutz J."/>
            <person name="Toseland A."/>
            <person name="Valas R."/>
            <person name="Veluchamy A."/>
            <person name="Ward B.J."/>
            <person name="Allen A."/>
            <person name="Barry K."/>
            <person name="Falciatore A."/>
            <person name="Ferrante M."/>
            <person name="Fortunato A.E."/>
            <person name="Gloeckner G."/>
            <person name="Gruber A."/>
            <person name="Hipkin R."/>
            <person name="Janech M."/>
            <person name="Kroth P."/>
            <person name="Leese F."/>
            <person name="Lindquist E."/>
            <person name="Lyon B.R."/>
            <person name="Martin J."/>
            <person name="Mayer C."/>
            <person name="Parker M."/>
            <person name="Quesneville H."/>
            <person name="Raymond J."/>
            <person name="Uhlig C."/>
            <person name="Valentin K.U."/>
            <person name="Worden A.Z."/>
            <person name="Armbrust E.V."/>
            <person name="Bowler C."/>
            <person name="Green B."/>
            <person name="Moulton V."/>
            <person name="Van Oosterhout C."/>
            <person name="Grigoriev I."/>
        </authorList>
    </citation>
    <scope>NUCLEOTIDE SEQUENCE [LARGE SCALE GENOMIC DNA]</scope>
    <source>
        <strain evidence="2 3">CCMP1102</strain>
    </source>
</reference>
<dbReference type="SUPFAM" id="SSF56784">
    <property type="entry name" value="HAD-like"/>
    <property type="match status" value="1"/>
</dbReference>
<dbReference type="SMART" id="SM00775">
    <property type="entry name" value="LNS2"/>
    <property type="match status" value="1"/>
</dbReference>
<dbReference type="AlphaFoldDB" id="A0A1E7FTA2"/>
<dbReference type="OrthoDB" id="4567at2759"/>
<dbReference type="Proteomes" id="UP000095751">
    <property type="component" value="Unassembled WGS sequence"/>
</dbReference>
<evidence type="ECO:0000313" key="2">
    <source>
        <dbReference type="EMBL" id="OEU21402.1"/>
    </source>
</evidence>
<dbReference type="Pfam" id="PF08235">
    <property type="entry name" value="LNS2"/>
    <property type="match status" value="1"/>
</dbReference>
<sequence length="217" mass="24048">LKPGRNPIRYLLLDKLRKIVLRAAQANIFLWNYQDSVVVSDIDGTVTKSNAKGSFGTIVTKQYGKVCHDGICHLLTTLSKHESSKSSSSSTIRVVYVTSRPISLANQTRQLLSGLKQQGKDNDESNLPDGPMLGFGGKMSKVLMMEVISHTTNEFKATILWQQVVKPFREANAKNNNNNNNNNDSAPTFVAGFGNTFKDVQAYHAIGIDLDRIYMIN</sequence>
<dbReference type="KEGG" id="fcy:FRACYDRAFT_161649"/>
<dbReference type="InterPro" id="IPR036412">
    <property type="entry name" value="HAD-like_sf"/>
</dbReference>
<dbReference type="PANTHER" id="PTHR12181:SF12">
    <property type="entry name" value="PHOSPHATIDATE PHOSPHATASE"/>
    <property type="match status" value="1"/>
</dbReference>
<name>A0A1E7FTA2_9STRA</name>
<dbReference type="InterPro" id="IPR013209">
    <property type="entry name" value="LNS2"/>
</dbReference>
<dbReference type="InParanoid" id="A0A1E7FTA2"/>
<accession>A0A1E7FTA2</accession>
<dbReference type="InterPro" id="IPR031315">
    <property type="entry name" value="LNS2/PITP"/>
</dbReference>
<dbReference type="EMBL" id="KV784354">
    <property type="protein sequence ID" value="OEU21402.1"/>
    <property type="molecule type" value="Genomic_DNA"/>
</dbReference>
<dbReference type="PANTHER" id="PTHR12181">
    <property type="entry name" value="LIPIN"/>
    <property type="match status" value="1"/>
</dbReference>
<gene>
    <name evidence="2" type="ORF">FRACYDRAFT_161649</name>
</gene>
<dbReference type="GO" id="GO:0008195">
    <property type="term" value="F:phosphatidate phosphatase activity"/>
    <property type="evidence" value="ECO:0007669"/>
    <property type="project" value="TreeGrafter"/>
</dbReference>
<dbReference type="InterPro" id="IPR026058">
    <property type="entry name" value="LIPIN"/>
</dbReference>
<protein>
    <recommendedName>
        <fullName evidence="1">LNS2/PITP domain-containing protein</fullName>
    </recommendedName>
</protein>
<keyword evidence="3" id="KW-1185">Reference proteome</keyword>
<evidence type="ECO:0000313" key="3">
    <source>
        <dbReference type="Proteomes" id="UP000095751"/>
    </source>
</evidence>
<feature type="domain" description="LNS2/PITP" evidence="1">
    <location>
        <begin position="37"/>
        <end position="217"/>
    </location>
</feature>
<evidence type="ECO:0000259" key="1">
    <source>
        <dbReference type="SMART" id="SM00775"/>
    </source>
</evidence>
<feature type="non-terminal residue" evidence="2">
    <location>
        <position position="217"/>
    </location>
</feature>
<feature type="non-terminal residue" evidence="2">
    <location>
        <position position="1"/>
    </location>
</feature>